<dbReference type="InterPro" id="IPR001356">
    <property type="entry name" value="HD"/>
</dbReference>
<evidence type="ECO:0000256" key="4">
    <source>
        <dbReference type="ARBA" id="ARBA00023155"/>
    </source>
</evidence>
<dbReference type="InterPro" id="IPR009057">
    <property type="entry name" value="Homeodomain-like_sf"/>
</dbReference>
<evidence type="ECO:0000256" key="1">
    <source>
        <dbReference type="ARBA" id="ARBA00004123"/>
    </source>
</evidence>
<dbReference type="GO" id="GO:0000981">
    <property type="term" value="F:DNA-binding transcription factor activity, RNA polymerase II-specific"/>
    <property type="evidence" value="ECO:0007669"/>
    <property type="project" value="InterPro"/>
</dbReference>
<feature type="domain" description="Homeobox" evidence="9">
    <location>
        <begin position="55"/>
        <end position="115"/>
    </location>
</feature>
<keyword evidence="3 6" id="KW-0238">DNA-binding</keyword>
<feature type="region of interest" description="Disordered" evidence="8">
    <location>
        <begin position="38"/>
        <end position="62"/>
    </location>
</feature>
<evidence type="ECO:0000313" key="10">
    <source>
        <dbReference type="EMBL" id="KAK4884052.1"/>
    </source>
</evidence>
<dbReference type="PROSITE" id="PS00027">
    <property type="entry name" value="HOMEOBOX_1"/>
    <property type="match status" value="1"/>
</dbReference>
<evidence type="ECO:0000256" key="7">
    <source>
        <dbReference type="RuleBase" id="RU000682"/>
    </source>
</evidence>
<reference evidence="11" key="1">
    <citation type="submission" date="2023-01" db="EMBL/GenBank/DDBJ databases">
        <title>Key to firefly adult light organ development and bioluminescence: homeobox transcription factors regulate luciferase expression and transportation to peroxisome.</title>
        <authorList>
            <person name="Fu X."/>
        </authorList>
    </citation>
    <scope>NUCLEOTIDE SEQUENCE [LARGE SCALE GENOMIC DNA]</scope>
</reference>
<dbReference type="EMBL" id="JARPUR010000001">
    <property type="protein sequence ID" value="KAK4884052.1"/>
    <property type="molecule type" value="Genomic_DNA"/>
</dbReference>
<comment type="similarity">
    <text evidence="2">Belongs to the paired homeobox family. Bicoid subfamily.</text>
</comment>
<dbReference type="PRINTS" id="PR00031">
    <property type="entry name" value="HTHREPRESSR"/>
</dbReference>
<dbReference type="InterPro" id="IPR051895">
    <property type="entry name" value="OTP_Homeobox"/>
</dbReference>
<comment type="caution">
    <text evidence="10">The sequence shown here is derived from an EMBL/GenBank/DDBJ whole genome shotgun (WGS) entry which is preliminary data.</text>
</comment>
<evidence type="ECO:0000256" key="8">
    <source>
        <dbReference type="SAM" id="MobiDB-lite"/>
    </source>
</evidence>
<dbReference type="Pfam" id="PF00046">
    <property type="entry name" value="Homeodomain"/>
    <property type="match status" value="1"/>
</dbReference>
<dbReference type="CDD" id="cd00086">
    <property type="entry name" value="homeodomain"/>
    <property type="match status" value="1"/>
</dbReference>
<evidence type="ECO:0000256" key="5">
    <source>
        <dbReference type="ARBA" id="ARBA00023242"/>
    </source>
</evidence>
<keyword evidence="4 6" id="KW-0371">Homeobox</keyword>
<protein>
    <recommendedName>
        <fullName evidence="9">Homeobox domain-containing protein</fullName>
    </recommendedName>
</protein>
<dbReference type="SMART" id="SM00389">
    <property type="entry name" value="HOX"/>
    <property type="match status" value="1"/>
</dbReference>
<organism evidence="10 11">
    <name type="scientific">Aquatica leii</name>
    <dbReference type="NCBI Taxonomy" id="1421715"/>
    <lineage>
        <taxon>Eukaryota</taxon>
        <taxon>Metazoa</taxon>
        <taxon>Ecdysozoa</taxon>
        <taxon>Arthropoda</taxon>
        <taxon>Hexapoda</taxon>
        <taxon>Insecta</taxon>
        <taxon>Pterygota</taxon>
        <taxon>Neoptera</taxon>
        <taxon>Endopterygota</taxon>
        <taxon>Coleoptera</taxon>
        <taxon>Polyphaga</taxon>
        <taxon>Elateriformia</taxon>
        <taxon>Elateroidea</taxon>
        <taxon>Lampyridae</taxon>
        <taxon>Luciolinae</taxon>
        <taxon>Aquatica</taxon>
    </lineage>
</organism>
<evidence type="ECO:0000256" key="2">
    <source>
        <dbReference type="ARBA" id="ARBA00006503"/>
    </source>
</evidence>
<dbReference type="InterPro" id="IPR017970">
    <property type="entry name" value="Homeobox_CS"/>
</dbReference>
<dbReference type="AlphaFoldDB" id="A0AAN7PEQ3"/>
<gene>
    <name evidence="10" type="ORF">RN001_000323</name>
</gene>
<dbReference type="Gene3D" id="1.10.10.60">
    <property type="entry name" value="Homeodomain-like"/>
    <property type="match status" value="1"/>
</dbReference>
<evidence type="ECO:0000259" key="9">
    <source>
        <dbReference type="PROSITE" id="PS50071"/>
    </source>
</evidence>
<feature type="region of interest" description="Disordered" evidence="8">
    <location>
        <begin position="178"/>
        <end position="212"/>
    </location>
</feature>
<dbReference type="GO" id="GO:0003677">
    <property type="term" value="F:DNA binding"/>
    <property type="evidence" value="ECO:0007669"/>
    <property type="project" value="UniProtKB-UniRule"/>
</dbReference>
<proteinExistence type="inferred from homology"/>
<name>A0AAN7PEQ3_9COLE</name>
<dbReference type="FunFam" id="1.10.10.60:FF:000400">
    <property type="entry name" value="Orthopedia, isoform H"/>
    <property type="match status" value="1"/>
</dbReference>
<dbReference type="SUPFAM" id="SSF46689">
    <property type="entry name" value="Homeodomain-like"/>
    <property type="match status" value="1"/>
</dbReference>
<accession>A0AAN7PEQ3</accession>
<dbReference type="GO" id="GO:0030182">
    <property type="term" value="P:neuron differentiation"/>
    <property type="evidence" value="ECO:0007669"/>
    <property type="project" value="TreeGrafter"/>
</dbReference>
<dbReference type="InterPro" id="IPR000047">
    <property type="entry name" value="HTH_motif"/>
</dbReference>
<feature type="compositionally biased region" description="Low complexity" evidence="8">
    <location>
        <begin position="192"/>
        <end position="205"/>
    </location>
</feature>
<dbReference type="PANTHER" id="PTHR46770:SF1">
    <property type="entry name" value="HOMEOBOX PROTEIN ORTHOPEDIA"/>
    <property type="match status" value="1"/>
</dbReference>
<keyword evidence="11" id="KW-1185">Reference proteome</keyword>
<dbReference type="PROSITE" id="PS50071">
    <property type="entry name" value="HOMEOBOX_2"/>
    <property type="match status" value="1"/>
</dbReference>
<sequence>MLNNLGSVGVKEMCGEELKRHQGELKVLEQPRLSGLCDGLPPLGSSGSNDGDKPTKQKRHRTRFTPAQLNELERCFSKTHYPDIFMREEIAMRIGLTESRVQVWFQNRRAKWKKRKKTTNVFRTPGALLPSHGLPPFGAMGDGICGSGMFGSSDSRWGVASMATGDSMMTYCNNSGGNGSGGGGSSPQNPCSTAATPPVASATSPNDPEDDIWRGHSIAALRRRASEINAAIPSYLQINYDTHNNASVY</sequence>
<dbReference type="GO" id="GO:0005634">
    <property type="term" value="C:nucleus"/>
    <property type="evidence" value="ECO:0007669"/>
    <property type="project" value="UniProtKB-SubCell"/>
</dbReference>
<evidence type="ECO:0000313" key="11">
    <source>
        <dbReference type="Proteomes" id="UP001353858"/>
    </source>
</evidence>
<feature type="DNA-binding region" description="Homeobox" evidence="6">
    <location>
        <begin position="57"/>
        <end position="116"/>
    </location>
</feature>
<evidence type="ECO:0000256" key="6">
    <source>
        <dbReference type="PROSITE-ProRule" id="PRU00108"/>
    </source>
</evidence>
<evidence type="ECO:0000256" key="3">
    <source>
        <dbReference type="ARBA" id="ARBA00023125"/>
    </source>
</evidence>
<dbReference type="Proteomes" id="UP001353858">
    <property type="component" value="Unassembled WGS sequence"/>
</dbReference>
<keyword evidence="5 6" id="KW-0539">Nucleus</keyword>
<comment type="subcellular location">
    <subcellularLocation>
        <location evidence="1 6 7">Nucleus</location>
    </subcellularLocation>
</comment>
<dbReference type="PANTHER" id="PTHR46770">
    <property type="entry name" value="HOMEOBOX PROTEIN ORTHOPEDIA"/>
    <property type="match status" value="1"/>
</dbReference>